<dbReference type="EMBL" id="JAFEJT020000004">
    <property type="protein sequence ID" value="MCH9274968.1"/>
    <property type="molecule type" value="Genomic_DNA"/>
</dbReference>
<comment type="caution">
    <text evidence="1">The sequence shown here is derived from an EMBL/GenBank/DDBJ whole genome shotgun (WGS) entry which is preliminary data.</text>
</comment>
<proteinExistence type="predicted"/>
<dbReference type="RefSeq" id="WP_241512801.1">
    <property type="nucleotide sequence ID" value="NZ_JAFEJT020000004.1"/>
</dbReference>
<evidence type="ECO:0000313" key="2">
    <source>
        <dbReference type="Proteomes" id="UP000710815"/>
    </source>
</evidence>
<evidence type="ECO:0000313" key="1">
    <source>
        <dbReference type="EMBL" id="MCH9274968.1"/>
    </source>
</evidence>
<dbReference type="Proteomes" id="UP000710815">
    <property type="component" value="Unassembled WGS sequence"/>
</dbReference>
<reference evidence="1 2" key="2">
    <citation type="journal article" date="2021" name="Syst. Appl. Microbiol.">
        <title>Phylogenetic classification of ten novel species belonging to the genus Bifidobacterium comprising B. phasiani sp. nov., B. pongonis sp. nov., B. saguinibicoloris sp. nov., B. colobi sp. nov., B. simiiventris sp. nov., B. santillanense sp. nov., B. miconis sp. nov., B. amazonense sp. nov., B. pluvialisilvae sp. nov., and B. miconisargentati sp. nov.</title>
        <authorList>
            <person name="Lugli G.A."/>
            <person name="Calvete-Torre I."/>
            <person name="Alessandri G."/>
            <person name="Milani C."/>
            <person name="Turroni F."/>
            <person name="Laiolo P."/>
            <person name="Ossiprandi M.C."/>
            <person name="Margolles A."/>
            <person name="Ruiz L."/>
            <person name="Ventura M."/>
        </authorList>
    </citation>
    <scope>NUCLEOTIDE SEQUENCE [LARGE SCALE GENOMIC DNA]</scope>
    <source>
        <strain evidence="1 2">MA1</strain>
    </source>
</reference>
<reference evidence="1 2" key="1">
    <citation type="journal article" date="2021" name="Environ. Microbiol.">
        <title>Genetic insights into the dark matter of the mammalian gut microbiota through targeted genome reconstruction.</title>
        <authorList>
            <person name="Lugli G.A."/>
            <person name="Alessandri G."/>
            <person name="Milani C."/>
            <person name="Viappiani A."/>
            <person name="Fontana F."/>
            <person name="Tarracchini C."/>
            <person name="Mancabelli L."/>
            <person name="Argentini C."/>
            <person name="Ruiz L."/>
            <person name="Margolles A."/>
            <person name="van Sinderen D."/>
            <person name="Turroni F."/>
            <person name="Ventura M."/>
        </authorList>
    </citation>
    <scope>NUCLEOTIDE SEQUENCE [LARGE SCALE GENOMIC DNA]</scope>
    <source>
        <strain evidence="1 2">MA1</strain>
    </source>
</reference>
<organism evidence="1 2">
    <name type="scientific">Bifidobacterium amazonense</name>
    <dbReference type="NCBI Taxonomy" id="2809027"/>
    <lineage>
        <taxon>Bacteria</taxon>
        <taxon>Bacillati</taxon>
        <taxon>Actinomycetota</taxon>
        <taxon>Actinomycetes</taxon>
        <taxon>Bifidobacteriales</taxon>
        <taxon>Bifidobacteriaceae</taxon>
        <taxon>Bifidobacterium</taxon>
    </lineage>
</organism>
<sequence>MSLLKLVNRTDPGRPLTLRNLPDGGTELRLGDLGITDATITLNPDETRMIVNFLTSKEAE</sequence>
<accession>A0ABS9VSB1</accession>
<protein>
    <submittedName>
        <fullName evidence="1">Uncharacterized protein</fullName>
    </submittedName>
</protein>
<name>A0ABS9VSB1_9BIFI</name>
<gene>
    <name evidence="1" type="ORF">JS533_001520</name>
</gene>
<keyword evidence="2" id="KW-1185">Reference proteome</keyword>